<dbReference type="SUPFAM" id="SSF55729">
    <property type="entry name" value="Acyl-CoA N-acyltransferases (Nat)"/>
    <property type="match status" value="1"/>
</dbReference>
<dbReference type="PANTHER" id="PTHR43420">
    <property type="entry name" value="ACETYLTRANSFERASE"/>
    <property type="match status" value="1"/>
</dbReference>
<organism evidence="7 8">
    <name type="scientific">Lactovum miscens</name>
    <dbReference type="NCBI Taxonomy" id="190387"/>
    <lineage>
        <taxon>Bacteria</taxon>
        <taxon>Bacillati</taxon>
        <taxon>Bacillota</taxon>
        <taxon>Bacilli</taxon>
        <taxon>Lactobacillales</taxon>
        <taxon>Streptococcaceae</taxon>
        <taxon>Lactovum</taxon>
    </lineage>
</organism>
<sequence>MRIKNNRLVANCNALAKEIYNILSSNYEKSPWTLKQIKDDMNLPSSLYFLAYDDKKNLVGFMATVQVVDETEITNIAVSSDSQRQGIAEALLSQLNERQGILFLEVREGNFPARRLYQKLGFEEFNRRKSYYSNPVEDALLMKKEQFL</sequence>
<dbReference type="InterPro" id="IPR016181">
    <property type="entry name" value="Acyl_CoA_acyltransferase"/>
</dbReference>
<dbReference type="EC" id="2.3.1.266" evidence="5"/>
<dbReference type="EMBL" id="JACHHV010000012">
    <property type="protein sequence ID" value="MBB5888011.1"/>
    <property type="molecule type" value="Genomic_DNA"/>
</dbReference>
<evidence type="ECO:0000313" key="7">
    <source>
        <dbReference type="EMBL" id="MBB5888011.1"/>
    </source>
</evidence>
<evidence type="ECO:0000256" key="2">
    <source>
        <dbReference type="ARBA" id="ARBA00022490"/>
    </source>
</evidence>
<dbReference type="Proteomes" id="UP000562464">
    <property type="component" value="Unassembled WGS sequence"/>
</dbReference>
<dbReference type="CDD" id="cd04301">
    <property type="entry name" value="NAT_SF"/>
    <property type="match status" value="1"/>
</dbReference>
<dbReference type="PROSITE" id="PS51186">
    <property type="entry name" value="GNAT"/>
    <property type="match status" value="1"/>
</dbReference>
<evidence type="ECO:0000256" key="5">
    <source>
        <dbReference type="RuleBase" id="RU363094"/>
    </source>
</evidence>
<dbReference type="InterPro" id="IPR000182">
    <property type="entry name" value="GNAT_dom"/>
</dbReference>
<dbReference type="InterPro" id="IPR050680">
    <property type="entry name" value="YpeA/RimI_acetyltransf"/>
</dbReference>
<gene>
    <name evidence="7" type="ORF">HNQ37_000901</name>
</gene>
<dbReference type="NCBIfam" id="TIGR01575">
    <property type="entry name" value="rimI"/>
    <property type="match status" value="1"/>
</dbReference>
<dbReference type="GO" id="GO:0005737">
    <property type="term" value="C:cytoplasm"/>
    <property type="evidence" value="ECO:0007669"/>
    <property type="project" value="UniProtKB-SubCell"/>
</dbReference>
<dbReference type="Gene3D" id="3.40.630.30">
    <property type="match status" value="1"/>
</dbReference>
<keyword evidence="2 5" id="KW-0963">Cytoplasm</keyword>
<evidence type="ECO:0000313" key="8">
    <source>
        <dbReference type="Proteomes" id="UP000562464"/>
    </source>
</evidence>
<comment type="catalytic activity">
    <reaction evidence="5">
        <text>N-terminal L-alanyl-[ribosomal protein bS18] + acetyl-CoA = N-terminal N(alpha)-acetyl-L-alanyl-[ribosomal protein bS18] + CoA + H(+)</text>
        <dbReference type="Rhea" id="RHEA:43756"/>
        <dbReference type="Rhea" id="RHEA-COMP:10676"/>
        <dbReference type="Rhea" id="RHEA-COMP:10677"/>
        <dbReference type="ChEBI" id="CHEBI:15378"/>
        <dbReference type="ChEBI" id="CHEBI:57287"/>
        <dbReference type="ChEBI" id="CHEBI:57288"/>
        <dbReference type="ChEBI" id="CHEBI:64718"/>
        <dbReference type="ChEBI" id="CHEBI:83683"/>
        <dbReference type="EC" id="2.3.1.266"/>
    </reaction>
</comment>
<comment type="function">
    <text evidence="5">Acetylates the N-terminal alanine of ribosomal protein bS18.</text>
</comment>
<accession>A0A841C8X9</accession>
<comment type="caution">
    <text evidence="7">The sequence shown here is derived from an EMBL/GenBank/DDBJ whole genome shotgun (WGS) entry which is preliminary data.</text>
</comment>
<keyword evidence="4 7" id="KW-0012">Acyltransferase</keyword>
<dbReference type="Pfam" id="PF00583">
    <property type="entry name" value="Acetyltransf_1"/>
    <property type="match status" value="1"/>
</dbReference>
<reference evidence="7 8" key="1">
    <citation type="submission" date="2020-08" db="EMBL/GenBank/DDBJ databases">
        <title>Genomic Encyclopedia of Type Strains, Phase IV (KMG-IV): sequencing the most valuable type-strain genomes for metagenomic binning, comparative biology and taxonomic classification.</title>
        <authorList>
            <person name="Goeker M."/>
        </authorList>
    </citation>
    <scope>NUCLEOTIDE SEQUENCE [LARGE SCALE GENOMIC DNA]</scope>
    <source>
        <strain evidence="7 8">DSM 14925</strain>
    </source>
</reference>
<evidence type="ECO:0000256" key="3">
    <source>
        <dbReference type="ARBA" id="ARBA00022679"/>
    </source>
</evidence>
<keyword evidence="8" id="KW-1185">Reference proteome</keyword>
<keyword evidence="3 7" id="KW-0808">Transferase</keyword>
<evidence type="ECO:0000256" key="4">
    <source>
        <dbReference type="ARBA" id="ARBA00023315"/>
    </source>
</evidence>
<comment type="similarity">
    <text evidence="1 5">Belongs to the acetyltransferase family. RimI subfamily.</text>
</comment>
<name>A0A841C8X9_9LACT</name>
<feature type="domain" description="N-acetyltransferase" evidence="6">
    <location>
        <begin position="1"/>
        <end position="147"/>
    </location>
</feature>
<evidence type="ECO:0000256" key="1">
    <source>
        <dbReference type="ARBA" id="ARBA00005395"/>
    </source>
</evidence>
<dbReference type="PANTHER" id="PTHR43420:SF44">
    <property type="entry name" value="ACETYLTRANSFERASE YPEA"/>
    <property type="match status" value="1"/>
</dbReference>
<dbReference type="InterPro" id="IPR006464">
    <property type="entry name" value="AcTrfase_RimI/Ard1"/>
</dbReference>
<protein>
    <recommendedName>
        <fullName evidence="5">[Ribosomal protein bS18]-alanine N-acetyltransferase</fullName>
        <ecNumber evidence="5">2.3.1.266</ecNumber>
    </recommendedName>
</protein>
<proteinExistence type="inferred from homology"/>
<dbReference type="AlphaFoldDB" id="A0A841C8X9"/>
<dbReference type="GO" id="GO:0008999">
    <property type="term" value="F:protein-N-terminal-alanine acetyltransferase activity"/>
    <property type="evidence" value="ECO:0007669"/>
    <property type="project" value="UniProtKB-EC"/>
</dbReference>
<evidence type="ECO:0000259" key="6">
    <source>
        <dbReference type="PROSITE" id="PS51186"/>
    </source>
</evidence>
<comment type="subcellular location">
    <subcellularLocation>
        <location evidence="5">Cytoplasm</location>
    </subcellularLocation>
</comment>
<dbReference type="RefSeq" id="WP_183539671.1">
    <property type="nucleotide sequence ID" value="NZ_DASWOY010000050.1"/>
</dbReference>